<dbReference type="Proteomes" id="UP000887565">
    <property type="component" value="Unplaced"/>
</dbReference>
<name>A0A915J203_ROMCU</name>
<sequence length="79" mass="9092">MHQYYNPENLNMWLQHCIDQAEQTGYGDYTGFKGTPYQRGGGLEYTINNQKSQVKFGDVIQPCDGLRFYCKSETSDAIK</sequence>
<organism evidence="1 2">
    <name type="scientific">Romanomermis culicivorax</name>
    <name type="common">Nematode worm</name>
    <dbReference type="NCBI Taxonomy" id="13658"/>
    <lineage>
        <taxon>Eukaryota</taxon>
        <taxon>Metazoa</taxon>
        <taxon>Ecdysozoa</taxon>
        <taxon>Nematoda</taxon>
        <taxon>Enoplea</taxon>
        <taxon>Dorylaimia</taxon>
        <taxon>Mermithida</taxon>
        <taxon>Mermithoidea</taxon>
        <taxon>Mermithidae</taxon>
        <taxon>Romanomermis</taxon>
    </lineage>
</organism>
<dbReference type="WBParaSite" id="nRc.2.0.1.t20491-RA">
    <property type="protein sequence ID" value="nRc.2.0.1.t20491-RA"/>
    <property type="gene ID" value="nRc.2.0.1.g20491"/>
</dbReference>
<protein>
    <submittedName>
        <fullName evidence="2">Uncharacterized protein</fullName>
    </submittedName>
</protein>
<dbReference type="AlphaFoldDB" id="A0A915J203"/>
<keyword evidence="1" id="KW-1185">Reference proteome</keyword>
<evidence type="ECO:0000313" key="1">
    <source>
        <dbReference type="Proteomes" id="UP000887565"/>
    </source>
</evidence>
<reference evidence="2" key="1">
    <citation type="submission" date="2022-11" db="UniProtKB">
        <authorList>
            <consortium name="WormBaseParasite"/>
        </authorList>
    </citation>
    <scope>IDENTIFICATION</scope>
</reference>
<evidence type="ECO:0000313" key="2">
    <source>
        <dbReference type="WBParaSite" id="nRc.2.0.1.t20491-RA"/>
    </source>
</evidence>
<proteinExistence type="predicted"/>
<accession>A0A915J203</accession>